<dbReference type="AlphaFoldDB" id="A0A9R1CPT1"/>
<evidence type="ECO:0000313" key="2">
    <source>
        <dbReference type="Proteomes" id="UP001139494"/>
    </source>
</evidence>
<gene>
    <name evidence="1" type="ORF">KM295_04595</name>
</gene>
<proteinExistence type="predicted"/>
<dbReference type="Proteomes" id="UP001139494">
    <property type="component" value="Unassembled WGS sequence"/>
</dbReference>
<dbReference type="EMBL" id="JAHLKM010000003">
    <property type="protein sequence ID" value="MCQ4332783.1"/>
    <property type="molecule type" value="Genomic_DNA"/>
</dbReference>
<reference evidence="1" key="1">
    <citation type="journal article" date="2023" name="Front. Microbiol.">
        <title>Genomic-based phylogenetic and metabolic analyses of the genus Natronomonas, and description of Natronomonas aquatica sp. nov.</title>
        <authorList>
            <person name="Garcia-Roldan A."/>
            <person name="Duran-Viseras A."/>
            <person name="de la Haba R.R."/>
            <person name="Corral P."/>
            <person name="Sanchez-Porro C."/>
            <person name="Ventosa A."/>
        </authorList>
    </citation>
    <scope>NUCLEOTIDE SEQUENCE</scope>
    <source>
        <strain evidence="1">F2-12</strain>
    </source>
</reference>
<dbReference type="RefSeq" id="WP_256028721.1">
    <property type="nucleotide sequence ID" value="NZ_JAHLKM010000003.1"/>
</dbReference>
<organism evidence="1 2">
    <name type="scientific">Natronomonas aquatica</name>
    <dbReference type="NCBI Taxonomy" id="2841590"/>
    <lineage>
        <taxon>Archaea</taxon>
        <taxon>Methanobacteriati</taxon>
        <taxon>Methanobacteriota</taxon>
        <taxon>Stenosarchaea group</taxon>
        <taxon>Halobacteria</taxon>
        <taxon>Halobacteriales</taxon>
        <taxon>Natronomonadaceae</taxon>
        <taxon>Natronomonas</taxon>
    </lineage>
</organism>
<name>A0A9R1CPT1_9EURY</name>
<keyword evidence="2" id="KW-1185">Reference proteome</keyword>
<protein>
    <submittedName>
        <fullName evidence="1">Uncharacterized protein</fullName>
    </submittedName>
</protein>
<comment type="caution">
    <text evidence="1">The sequence shown here is derived from an EMBL/GenBank/DDBJ whole genome shotgun (WGS) entry which is preliminary data.</text>
</comment>
<evidence type="ECO:0000313" key="1">
    <source>
        <dbReference type="EMBL" id="MCQ4332783.1"/>
    </source>
</evidence>
<accession>A0A9R1CPT1</accession>
<sequence>MRQKQSGDGWTVEIHDGIMVWEFLPGMELSAFETEAYPVYKDLLSEHDFDGMVTDVQLEDPFTSEAFEVWEKSAQQADQAGIERWAVVADGIKAISLRGKIDTGGLDTLTTEDRTEAIEWAR</sequence>